<keyword evidence="4" id="KW-0238">DNA-binding</keyword>
<organism evidence="7 8">
    <name type="scientific">Candidatus Amesbacteria bacterium RIFCSPLOWO2_01_FULL_48_25</name>
    <dbReference type="NCBI Taxonomy" id="1797259"/>
    <lineage>
        <taxon>Bacteria</taxon>
        <taxon>Candidatus Amesiibacteriota</taxon>
    </lineage>
</organism>
<dbReference type="AlphaFoldDB" id="A0A1F4ZCA1"/>
<protein>
    <recommendedName>
        <fullName evidence="6">RNA polymerase sigma factor 70 region 4 type 2 domain-containing protein</fullName>
    </recommendedName>
</protein>
<evidence type="ECO:0000256" key="5">
    <source>
        <dbReference type="ARBA" id="ARBA00023163"/>
    </source>
</evidence>
<dbReference type="GO" id="GO:0006352">
    <property type="term" value="P:DNA-templated transcription initiation"/>
    <property type="evidence" value="ECO:0007669"/>
    <property type="project" value="InterPro"/>
</dbReference>
<keyword evidence="2" id="KW-0805">Transcription regulation</keyword>
<evidence type="ECO:0000256" key="1">
    <source>
        <dbReference type="ARBA" id="ARBA00010641"/>
    </source>
</evidence>
<dbReference type="Pfam" id="PF08281">
    <property type="entry name" value="Sigma70_r4_2"/>
    <property type="match status" value="1"/>
</dbReference>
<comment type="caution">
    <text evidence="7">The sequence shown here is derived from an EMBL/GenBank/DDBJ whole genome shotgun (WGS) entry which is preliminary data.</text>
</comment>
<dbReference type="GO" id="GO:0016987">
    <property type="term" value="F:sigma factor activity"/>
    <property type="evidence" value="ECO:0007669"/>
    <property type="project" value="UniProtKB-KW"/>
</dbReference>
<dbReference type="InterPro" id="IPR013249">
    <property type="entry name" value="RNA_pol_sigma70_r4_t2"/>
</dbReference>
<sequence length="165" mass="18958">MASHKDTERLFNEMYPYAYRYARSLIGRDAFFADDLVAEIMLELLVSEFIYTTDPQARALLGMKVRSRWADYLRRSAYRHASSLSLDDLENQLTAPSPERVIEERDQTNRLHEAISKLPPRQQLAINLRYFQSEPVPIEQIAQILDTTPGGVKSSLHKAKASLKC</sequence>
<evidence type="ECO:0000256" key="4">
    <source>
        <dbReference type="ARBA" id="ARBA00023125"/>
    </source>
</evidence>
<dbReference type="GO" id="GO:0003677">
    <property type="term" value="F:DNA binding"/>
    <property type="evidence" value="ECO:0007669"/>
    <property type="project" value="UniProtKB-KW"/>
</dbReference>
<evidence type="ECO:0000256" key="3">
    <source>
        <dbReference type="ARBA" id="ARBA00023082"/>
    </source>
</evidence>
<proteinExistence type="inferred from homology"/>
<dbReference type="PANTHER" id="PTHR43133">
    <property type="entry name" value="RNA POLYMERASE ECF-TYPE SIGMA FACTO"/>
    <property type="match status" value="1"/>
</dbReference>
<reference evidence="7 8" key="1">
    <citation type="journal article" date="2016" name="Nat. Commun.">
        <title>Thousands of microbial genomes shed light on interconnected biogeochemical processes in an aquifer system.</title>
        <authorList>
            <person name="Anantharaman K."/>
            <person name="Brown C.T."/>
            <person name="Hug L.A."/>
            <person name="Sharon I."/>
            <person name="Castelle C.J."/>
            <person name="Probst A.J."/>
            <person name="Thomas B.C."/>
            <person name="Singh A."/>
            <person name="Wilkins M.J."/>
            <person name="Karaoz U."/>
            <person name="Brodie E.L."/>
            <person name="Williams K.H."/>
            <person name="Hubbard S.S."/>
            <person name="Banfield J.F."/>
        </authorList>
    </citation>
    <scope>NUCLEOTIDE SEQUENCE [LARGE SCALE GENOMIC DNA]</scope>
</reference>
<dbReference type="PANTHER" id="PTHR43133:SF8">
    <property type="entry name" value="RNA POLYMERASE SIGMA FACTOR HI_1459-RELATED"/>
    <property type="match status" value="1"/>
</dbReference>
<dbReference type="InterPro" id="IPR014284">
    <property type="entry name" value="RNA_pol_sigma-70_dom"/>
</dbReference>
<dbReference type="Proteomes" id="UP000177080">
    <property type="component" value="Unassembled WGS sequence"/>
</dbReference>
<name>A0A1F4ZCA1_9BACT</name>
<keyword evidence="3" id="KW-0731">Sigma factor</keyword>
<evidence type="ECO:0000256" key="2">
    <source>
        <dbReference type="ARBA" id="ARBA00023015"/>
    </source>
</evidence>
<dbReference type="InterPro" id="IPR013325">
    <property type="entry name" value="RNA_pol_sigma_r2"/>
</dbReference>
<feature type="domain" description="RNA polymerase sigma factor 70 region 4 type 2" evidence="6">
    <location>
        <begin position="109"/>
        <end position="163"/>
    </location>
</feature>
<dbReference type="InterPro" id="IPR013324">
    <property type="entry name" value="RNA_pol_sigma_r3/r4-like"/>
</dbReference>
<evidence type="ECO:0000313" key="8">
    <source>
        <dbReference type="Proteomes" id="UP000177080"/>
    </source>
</evidence>
<dbReference type="Gene3D" id="1.10.1740.10">
    <property type="match status" value="1"/>
</dbReference>
<keyword evidence="5" id="KW-0804">Transcription</keyword>
<dbReference type="InterPro" id="IPR039425">
    <property type="entry name" value="RNA_pol_sigma-70-like"/>
</dbReference>
<evidence type="ECO:0000313" key="7">
    <source>
        <dbReference type="EMBL" id="OGD03815.1"/>
    </source>
</evidence>
<dbReference type="Gene3D" id="1.10.10.10">
    <property type="entry name" value="Winged helix-like DNA-binding domain superfamily/Winged helix DNA-binding domain"/>
    <property type="match status" value="1"/>
</dbReference>
<dbReference type="STRING" id="1797259.A2989_04060"/>
<dbReference type="CDD" id="cd06171">
    <property type="entry name" value="Sigma70_r4"/>
    <property type="match status" value="1"/>
</dbReference>
<dbReference type="SUPFAM" id="SSF88946">
    <property type="entry name" value="Sigma2 domain of RNA polymerase sigma factors"/>
    <property type="match status" value="1"/>
</dbReference>
<dbReference type="SUPFAM" id="SSF88659">
    <property type="entry name" value="Sigma3 and sigma4 domains of RNA polymerase sigma factors"/>
    <property type="match status" value="1"/>
</dbReference>
<evidence type="ECO:0000259" key="6">
    <source>
        <dbReference type="Pfam" id="PF08281"/>
    </source>
</evidence>
<dbReference type="EMBL" id="MEXN01000005">
    <property type="protein sequence ID" value="OGD03815.1"/>
    <property type="molecule type" value="Genomic_DNA"/>
</dbReference>
<dbReference type="InterPro" id="IPR036388">
    <property type="entry name" value="WH-like_DNA-bd_sf"/>
</dbReference>
<gene>
    <name evidence="7" type="ORF">A2989_04060</name>
</gene>
<accession>A0A1F4ZCA1</accession>
<comment type="similarity">
    <text evidence="1">Belongs to the sigma-70 factor family. ECF subfamily.</text>
</comment>
<dbReference type="NCBIfam" id="TIGR02937">
    <property type="entry name" value="sigma70-ECF"/>
    <property type="match status" value="1"/>
</dbReference>